<feature type="coiled-coil region" evidence="1">
    <location>
        <begin position="1719"/>
        <end position="1777"/>
    </location>
</feature>
<dbReference type="SUPFAM" id="SSF57997">
    <property type="entry name" value="Tropomyosin"/>
    <property type="match status" value="1"/>
</dbReference>
<dbReference type="PANTHER" id="PTHR23159">
    <property type="entry name" value="CENTROSOMAL PROTEIN 2"/>
    <property type="match status" value="1"/>
</dbReference>
<dbReference type="EMBL" id="OVEO01000006">
    <property type="protein sequence ID" value="SPQ96684.1"/>
    <property type="molecule type" value="Genomic_DNA"/>
</dbReference>
<reference evidence="3 4" key="1">
    <citation type="submission" date="2018-03" db="EMBL/GenBank/DDBJ databases">
        <authorList>
            <person name="Fogelqvist J."/>
        </authorList>
    </citation>
    <scope>NUCLEOTIDE SEQUENCE [LARGE SCALE GENOMIC DNA]</scope>
</reference>
<dbReference type="Proteomes" id="UP000290189">
    <property type="component" value="Unassembled WGS sequence"/>
</dbReference>
<feature type="coiled-coil region" evidence="1">
    <location>
        <begin position="1507"/>
        <end position="1693"/>
    </location>
</feature>
<evidence type="ECO:0000256" key="2">
    <source>
        <dbReference type="SAM" id="MobiDB-lite"/>
    </source>
</evidence>
<feature type="coiled-coil region" evidence="1">
    <location>
        <begin position="11"/>
        <end position="38"/>
    </location>
</feature>
<feature type="coiled-coil region" evidence="1">
    <location>
        <begin position="1016"/>
        <end position="1120"/>
    </location>
</feature>
<evidence type="ECO:0000313" key="4">
    <source>
        <dbReference type="Proteomes" id="UP000290189"/>
    </source>
</evidence>
<feature type="coiled-coil region" evidence="1">
    <location>
        <begin position="2374"/>
        <end position="2401"/>
    </location>
</feature>
<sequence>MAAMPSVAADADLLKLQVEQQKDAMKGLEANLEKFKDMELESSARLTEELASALDVQCQLRVRNQSLLRTIENQAHTIELLLTKQFQAANDIESLKSSAKSAQDDFEERLRIRDKAYAVLERQHADQMSETTYLKAQLEQLSALLASTRREAASQVESALSTPRKEDSQRLHETLAEIEALRLASRLHEEKADEFRSQVCRLDEELIAADHLKASLQAEVQRSAASVASLDESVTSLRRQLEKSESSRQSAEAQNLELMRHLEETSSRLDAINLQVDNMQAENANRVANLTGRLEQLQAVHDDQLKVGNEERSELLRQVARLQADNDTLRLKSESASRLEQQIEDLAHSRLELTKEIDELRSRERAVREERDRSREERDRSIDRVRELQAEYKRIVEERDRSLDRIAELQAGNQRAIEECHESIRERDRSREERERSLERLAEIEVEKNNIVDERDKLIQEHDKSIGRITELQADNVNHVRRLGELDEEISMLKALNSDLLKEVENLKSNNASISSRVHERQLKIDALTADLASALADVDRRTEDLAAARARWEQLETRLNELNSSFTSSLSITSNAKETLLERIAELQADNANQRTRLAELNDEVGILRNTKSDLLKEIEDGKSENASIAARLHLHRRTEELSDMRIRYEHLERQLNEVDSKLTSSLSTASNEKETLLQRIAELEAGNGDLRKRCRELENEVAVLSNMKSGLLKEIEGVKSDNASIATRLHERELRIDALAADLASALSGLDRRTVELSDVNARCKDLDTQLNDLSANFADKLSTASQAKDRLLIEAETLGNEVSRLREYASALDASLGNRVNTLDGCVSAIASSVADLLSLSIAIVSAAESASSVCEDMCDEVEAAATAFLLQAYDSYALVHKVKTSHAAVLAVLDYVSDNEAALRNELRSTKLAAQQTESRLQQQLLDATNRIQSVQAASKEAESLMQMQLAEVTRALNQQVEVSERWETDCDALASELDHYRDLYEKTLHSSSEDLLKEELRSLKALHDAKLLDASRANAALQDKVNEYQEACIANNTRASSLQSQLALANETIEQSKRELEALETAHRSKLADVCRANEVLTLEVKEHAENTSRLAQHNEALQAEQQRAAEASLARITQLSAQVAGLQGTIDQHLAERIRLTQANLTLQEAIEQSKSGREQMASDIAARDGRVSLAEQETHQMRSACDDLRKQCEHLERELSQRGSDIDSLSRNLDESRSTVEQLRQELASKDRENAWMQAEMESWIDSSSARDEDSARLRDQAVSAFTLLNDRMAQLGSLMDYCTDHCESLCSQRSGFKQLVSDLETQIADLCVSNIQQESQYFRLQNANAELRHSLVQRTTIIDTLCSRLDGMHAQLERAQAYVAAVVASCESDKAGQSSTHREHMDSLSCALEDQRAASTQAIESLQAREAVLSIEAASIKQTLLLAACAFDSRCVDLERLLTSKCTRVSTSLDNFLVALSSLQLEWEARNLGRDSTWLQVLPAGDEMHEQARQNGERETELLTQCQQAQSEVMELKKRLSQGDQEQLRLRSHLDALEMRNAELCEKLESAERNLRNAVESIHGAEQANKEREQSLNRQLRTHASRENELQSALHSAESKCEFMEEENRIREAHLVSESEERIAILNAVIERHDADLKAVTSRCEKLQEQIGNAGRLIETLRADIARVTASEARLQSQYDQHQDEHRHQVQRLELSIAALTGADKDSALAAEALMKEHEELRKKYEACEDANKQLRTMLDCSQIAVERLLEYEDDMREMQDLMQSFDSDFAKSCELVAKQTEAIEDLGHQVSQLKQFCLQQECTILSMHQAISLLQAEIWGRSMDVHTLQSHFDMFVCAAAACLSIDMGIHKFHPLPLDIDYGSMGQKPSADHPDELLHPEGSRCFVDARDIPEDQVAKAYYAPRYLGDSRDEHDSFQGEMNNPRETLLYSSPYWGDSASLQADSRDETSLSDPYSLPPPSMPSSSGYMPSYDDDVDRPIENRILNLLHVIDAGSTPPGCFNKELHLLWIIFQRMQSLISTTPSHRSSSITFHEHDHQARLHKALSSIERRCVQCGNAAPVLLSCCEQCLSMPSALVDTSRDSDSGSPRDRDAAEAMRMGLSLAASIIPDLETQNRNLNLDAARSVRGKQAYKTMLEEADAELKATAAREQESTNQLRHVEEELRRCETLRLAEKRARQILDRRLRVTQDSLALAREEQKQLIADRTRLESLNRKYAAELSTSVSTVDELREQIAGLNMSVGAFTAKLQESESRLSRTRTTEQDHSDRVATLEQTLQRVWRLVKRELGALRNALADDLAAELTTSFSRGCEAFTSNMNVIVNQVARREGQADTISKEMADLKQRHLVQYQALQKAGPQLKECKIVLRAQATKIQSLNHQLRQSELNASNLTELIRQKNIAIHDIANERDALVKRFEMSIIPTKEDAR</sequence>
<feature type="coiled-coil region" evidence="1">
    <location>
        <begin position="546"/>
        <end position="716"/>
    </location>
</feature>
<keyword evidence="3" id="KW-0496">Mitochondrion</keyword>
<feature type="coiled-coil region" evidence="1">
    <location>
        <begin position="2137"/>
        <end position="2178"/>
    </location>
</feature>
<feature type="coiled-coil region" evidence="1">
    <location>
        <begin position="1185"/>
        <end position="1247"/>
    </location>
</feature>
<evidence type="ECO:0000313" key="3">
    <source>
        <dbReference type="EMBL" id="SPQ96684.1"/>
    </source>
</evidence>
<proteinExistence type="predicted"/>
<evidence type="ECO:0000256" key="1">
    <source>
        <dbReference type="SAM" id="Coils"/>
    </source>
</evidence>
<name>A0A3P3Y977_PLABS</name>
<feature type="region of interest" description="Disordered" evidence="2">
    <location>
        <begin position="1949"/>
        <end position="1977"/>
    </location>
</feature>
<organism evidence="3 4">
    <name type="scientific">Plasmodiophora brassicae</name>
    <name type="common">Clubroot disease agent</name>
    <dbReference type="NCBI Taxonomy" id="37360"/>
    <lineage>
        <taxon>Eukaryota</taxon>
        <taxon>Sar</taxon>
        <taxon>Rhizaria</taxon>
        <taxon>Endomyxa</taxon>
        <taxon>Phytomyxea</taxon>
        <taxon>Plasmodiophorida</taxon>
        <taxon>Plasmodiophoridae</taxon>
        <taxon>Plasmodiophora</taxon>
    </lineage>
</organism>
<dbReference type="Gene3D" id="1.10.287.1490">
    <property type="match status" value="2"/>
</dbReference>
<dbReference type="PANTHER" id="PTHR23159:SF31">
    <property type="entry name" value="CENTROSOME-ASSOCIATED PROTEIN CEP250 ISOFORM X1"/>
    <property type="match status" value="1"/>
</dbReference>
<gene>
    <name evidence="3" type="ORF">PLBR_LOCUS3899</name>
</gene>
<feature type="coiled-coil region" evidence="1">
    <location>
        <begin position="227"/>
        <end position="517"/>
    </location>
</feature>
<geneLocation type="mitochondrion" evidence="3"/>
<protein>
    <submittedName>
        <fullName evidence="3">Uncharacterized protein</fullName>
    </submittedName>
</protein>
<keyword evidence="1" id="KW-0175">Coiled coil</keyword>
<accession>A0A3P3Y977</accession>